<reference evidence="2 3" key="1">
    <citation type="journal article" date="2011" name="J. Bacteriol.">
        <title>Genome sequence of Halorhabdus tiamatea, the first archaeon isolated from a deep-sea anoxic brine lake.</title>
        <authorList>
            <person name="Antunes A."/>
            <person name="Alam I."/>
            <person name="Bajic V.B."/>
            <person name="Stingl U."/>
        </authorList>
    </citation>
    <scope>NUCLEOTIDE SEQUENCE [LARGE SCALE GENOMIC DNA]</scope>
    <source>
        <strain evidence="2 3">SARL4B</strain>
    </source>
</reference>
<feature type="region of interest" description="Disordered" evidence="1">
    <location>
        <begin position="1"/>
        <end position="20"/>
    </location>
</feature>
<organism evidence="2 3">
    <name type="scientific">Halorhabdus tiamatea SARL4B</name>
    <dbReference type="NCBI Taxonomy" id="1033806"/>
    <lineage>
        <taxon>Archaea</taxon>
        <taxon>Methanobacteriati</taxon>
        <taxon>Methanobacteriota</taxon>
        <taxon>Stenosarchaea group</taxon>
        <taxon>Halobacteria</taxon>
        <taxon>Halobacteriales</taxon>
        <taxon>Haloarculaceae</taxon>
        <taxon>Halorhabdus</taxon>
    </lineage>
</organism>
<evidence type="ECO:0000313" key="3">
    <source>
        <dbReference type="Proteomes" id="UP000003861"/>
    </source>
</evidence>
<dbReference type="EMBL" id="AFNT02000003">
    <property type="protein sequence ID" value="ERJ07461.1"/>
    <property type="molecule type" value="Genomic_DNA"/>
</dbReference>
<evidence type="ECO:0000313" key="2">
    <source>
        <dbReference type="EMBL" id="ERJ07461.1"/>
    </source>
</evidence>
<sequence>MNDDDLPNSPDELEGTGLGETIQQVIDDIEYFTLDKGGPTLHAVEEIDEENVMWAFCGEDRHINGMRVIQTFENREDIDSHDLNGCVNRVLRPQTRTPIKTSWETVDDRSLLTAVEL</sequence>
<feature type="compositionally biased region" description="Acidic residues" evidence="1">
    <location>
        <begin position="1"/>
        <end position="14"/>
    </location>
</feature>
<comment type="caution">
    <text evidence="2">The sequence shown here is derived from an EMBL/GenBank/DDBJ whole genome shotgun (WGS) entry which is preliminary data.</text>
</comment>
<dbReference type="AlphaFoldDB" id="F7PMQ1"/>
<dbReference type="RefSeq" id="WP_008527033.1">
    <property type="nucleotide sequence ID" value="NZ_AFNT02000003.1"/>
</dbReference>
<accession>F7PMQ1</accession>
<reference evidence="2 3" key="2">
    <citation type="journal article" date="2013" name="PLoS ONE">
        <title>INDIGO - INtegrated Data Warehouse of MIcrobial GenOmes with Examples from the Red Sea Extremophiles.</title>
        <authorList>
            <person name="Alam I."/>
            <person name="Antunes A."/>
            <person name="Kamau A.A."/>
            <person name="Ba Alawi W."/>
            <person name="Kalkatawi M."/>
            <person name="Stingl U."/>
            <person name="Bajic V.B."/>
        </authorList>
    </citation>
    <scope>NUCLEOTIDE SEQUENCE [LARGE SCALE GENOMIC DNA]</scope>
    <source>
        <strain evidence="2 3">SARL4B</strain>
    </source>
</reference>
<evidence type="ECO:0000256" key="1">
    <source>
        <dbReference type="SAM" id="MobiDB-lite"/>
    </source>
</evidence>
<proteinExistence type="predicted"/>
<protein>
    <submittedName>
        <fullName evidence="2">Uncharacterized protein</fullName>
    </submittedName>
</protein>
<gene>
    <name evidence="2" type="ORF">HLRTI_000504</name>
</gene>
<dbReference type="Proteomes" id="UP000003861">
    <property type="component" value="Unassembled WGS sequence"/>
</dbReference>
<name>F7PMQ1_9EURY</name>